<comment type="similarity">
    <text evidence="2">Belongs to the G-protein coupled receptor 3 family.</text>
</comment>
<evidence type="ECO:0000313" key="15">
    <source>
        <dbReference type="Proteomes" id="UP000694388"/>
    </source>
</evidence>
<evidence type="ECO:0000256" key="10">
    <source>
        <dbReference type="ARBA" id="ARBA00023180"/>
    </source>
</evidence>
<feature type="transmembrane region" description="Helical" evidence="12">
    <location>
        <begin position="462"/>
        <end position="486"/>
    </location>
</feature>
<dbReference type="PRINTS" id="PR00592">
    <property type="entry name" value="CASENSINGR"/>
</dbReference>
<dbReference type="Pfam" id="PF00003">
    <property type="entry name" value="7tm_3"/>
    <property type="match status" value="1"/>
</dbReference>
<evidence type="ECO:0000256" key="8">
    <source>
        <dbReference type="ARBA" id="ARBA00023136"/>
    </source>
</evidence>
<feature type="transmembrane region" description="Helical" evidence="12">
    <location>
        <begin position="498"/>
        <end position="519"/>
    </location>
</feature>
<dbReference type="Pfam" id="PF07562">
    <property type="entry name" value="NCD3G"/>
    <property type="match status" value="1"/>
</dbReference>
<dbReference type="OMA" id="NERTVEW"/>
<dbReference type="SUPFAM" id="SSF53822">
    <property type="entry name" value="Periplasmic binding protein-like I"/>
    <property type="match status" value="1"/>
</dbReference>
<dbReference type="Pfam" id="PF01094">
    <property type="entry name" value="ANF_receptor"/>
    <property type="match status" value="1"/>
</dbReference>
<evidence type="ECO:0000256" key="5">
    <source>
        <dbReference type="ARBA" id="ARBA00022729"/>
    </source>
</evidence>
<accession>A0A8C4Q5K3</accession>
<keyword evidence="4 12" id="KW-0812">Transmembrane</keyword>
<evidence type="ECO:0000256" key="4">
    <source>
        <dbReference type="ARBA" id="ARBA00022692"/>
    </source>
</evidence>
<keyword evidence="15" id="KW-1185">Reference proteome</keyword>
<keyword evidence="10" id="KW-0325">Glycoprotein</keyword>
<reference evidence="14" key="1">
    <citation type="submission" date="2025-08" db="UniProtKB">
        <authorList>
            <consortium name="Ensembl"/>
        </authorList>
    </citation>
    <scope>IDENTIFICATION</scope>
</reference>
<dbReference type="InterPro" id="IPR017978">
    <property type="entry name" value="GPCR_3_C"/>
</dbReference>
<keyword evidence="9" id="KW-0675">Receptor</keyword>
<keyword evidence="11" id="KW-0807">Transducer</keyword>
<dbReference type="InterPro" id="IPR017979">
    <property type="entry name" value="GPCR_3_CS"/>
</dbReference>
<dbReference type="PANTHER" id="PTHR24061:SF422">
    <property type="entry name" value="G-PROTEIN COUPLED RECEPTORS FAMILY 3 PROFILE DOMAIN-CONTAINING PROTEIN"/>
    <property type="match status" value="1"/>
</dbReference>
<dbReference type="Gene3D" id="3.40.50.2300">
    <property type="match status" value="2"/>
</dbReference>
<dbReference type="Proteomes" id="UP000694388">
    <property type="component" value="Unplaced"/>
</dbReference>
<comment type="subcellular location">
    <subcellularLocation>
        <location evidence="1">Cell membrane</location>
        <topology evidence="1">Multi-pass membrane protein</topology>
    </subcellularLocation>
</comment>
<dbReference type="InterPro" id="IPR000337">
    <property type="entry name" value="GPCR_3"/>
</dbReference>
<dbReference type="PANTHER" id="PTHR24061">
    <property type="entry name" value="CALCIUM-SENSING RECEPTOR-RELATED"/>
    <property type="match status" value="1"/>
</dbReference>
<dbReference type="AlphaFoldDB" id="A0A8C4Q5K3"/>
<dbReference type="FunFam" id="3.40.50.2300:FF:000016">
    <property type="entry name" value="Taste 1 receptor member 2"/>
    <property type="match status" value="1"/>
</dbReference>
<dbReference type="InterPro" id="IPR011500">
    <property type="entry name" value="GPCR_3_9-Cys_dom"/>
</dbReference>
<dbReference type="InterPro" id="IPR001828">
    <property type="entry name" value="ANF_lig-bd_rcpt"/>
</dbReference>
<dbReference type="GeneTree" id="ENSGT01150000286997"/>
<evidence type="ECO:0000256" key="7">
    <source>
        <dbReference type="ARBA" id="ARBA00023040"/>
    </source>
</evidence>
<evidence type="ECO:0000256" key="6">
    <source>
        <dbReference type="ARBA" id="ARBA00022989"/>
    </source>
</evidence>
<evidence type="ECO:0000256" key="1">
    <source>
        <dbReference type="ARBA" id="ARBA00004651"/>
    </source>
</evidence>
<feature type="transmembrane region" description="Helical" evidence="12">
    <location>
        <begin position="656"/>
        <end position="678"/>
    </location>
</feature>
<dbReference type="InterPro" id="IPR038550">
    <property type="entry name" value="GPCR_3_9-Cys_sf"/>
</dbReference>
<feature type="domain" description="G-protein coupled receptors family 3 profile" evidence="13">
    <location>
        <begin position="462"/>
        <end position="715"/>
    </location>
</feature>
<name>A0A8C4Q5K3_EPTBU</name>
<dbReference type="PROSITE" id="PS50259">
    <property type="entry name" value="G_PROTEIN_RECEP_F3_4"/>
    <property type="match status" value="1"/>
</dbReference>
<dbReference type="InterPro" id="IPR000068">
    <property type="entry name" value="GPCR_3_Ca_sens_rcpt-rel"/>
</dbReference>
<evidence type="ECO:0000256" key="3">
    <source>
        <dbReference type="ARBA" id="ARBA00022475"/>
    </source>
</evidence>
<evidence type="ECO:0000256" key="11">
    <source>
        <dbReference type="ARBA" id="ARBA00023224"/>
    </source>
</evidence>
<evidence type="ECO:0000256" key="2">
    <source>
        <dbReference type="ARBA" id="ARBA00007242"/>
    </source>
</evidence>
<dbReference type="FunFam" id="2.10.50.30:FF:000002">
    <property type="entry name" value="Vomeronasal 2 receptor, h1"/>
    <property type="match status" value="1"/>
</dbReference>
<dbReference type="PRINTS" id="PR00248">
    <property type="entry name" value="GPCRMGR"/>
</dbReference>
<evidence type="ECO:0000256" key="9">
    <source>
        <dbReference type="ARBA" id="ARBA00023170"/>
    </source>
</evidence>
<feature type="transmembrane region" description="Helical" evidence="12">
    <location>
        <begin position="579"/>
        <end position="597"/>
    </location>
</feature>
<keyword evidence="6 12" id="KW-1133">Transmembrane helix</keyword>
<reference evidence="14" key="2">
    <citation type="submission" date="2025-09" db="UniProtKB">
        <authorList>
            <consortium name="Ensembl"/>
        </authorList>
    </citation>
    <scope>IDENTIFICATION</scope>
</reference>
<evidence type="ECO:0000256" key="12">
    <source>
        <dbReference type="SAM" id="Phobius"/>
    </source>
</evidence>
<proteinExistence type="inferred from homology"/>
<evidence type="ECO:0000313" key="14">
    <source>
        <dbReference type="Ensembl" id="ENSEBUP00000010091.1"/>
    </source>
</evidence>
<feature type="transmembrane region" description="Helical" evidence="12">
    <location>
        <begin position="622"/>
        <end position="644"/>
    </location>
</feature>
<sequence length="715" mass="80839">MIKAQRLKMLWPGQTDRRTHMEAIAKPHILLTGQSCTILSCIFFLTISYAASCKCLSDKKMFPSFLRTIPSDDYQANAIAHLVRYFQWVYVGVLAIDDAYGKSAVAQFLTESEQYGLCVAFNELMMPFSSFIYFVLKKCYLKSILLKRHFFAVWTIKQTKAEVILLYIHGTNLFFISEELVRQNITWKTWLASEAWINLNTLNVQRFGHIFDGTIDFGLYRGFVPGLRDFLLNIKPPTSQNTTRKSLPDDFWNDYLIRFWEETFNCTWKVKKERERICTGKEKLAEVSTPFIDVSKLQYSYNVYVAVYAVAHALHDVKTCKGGFGPFQNGSCAILSTLEHWQLFNKHLGVDGKLHTTAVGIFNSSASQGWKLKINESAIRWNGGAIQQRSVCSEPCQPGTRKVERKAEPFCCFDCVLCTAKEYSNETDSNECHKCVQYYWSTEMRDGCVPMPEVFLAFFDPLALALLACVLLGNVLTMAIGLQMFLYRNLPIMKDTDLTVWIPLLFSIFSCFISSLSLMGQPSGGSCRFHEAPACACLTMAHICVINMTLQLVKTSKCKIHYSLSSDVVLSRLVQQKSLCSTFAFPQIVLCVAWVLIGSTKTAKDEISIPGSLILECVRTSIIWLSCSLSYLGLMMFLSLYFALSARKLLTDSSELKFITFSILFCFLVCLAFVPAYNSIHGKMAVAVKVVAVTITAYGILGCIFLPKCYMIFVK</sequence>
<keyword evidence="7" id="KW-0297">G-protein coupled receptor</keyword>
<dbReference type="InterPro" id="IPR028082">
    <property type="entry name" value="Peripla_BP_I"/>
</dbReference>
<evidence type="ECO:0000259" key="13">
    <source>
        <dbReference type="PROSITE" id="PS50259"/>
    </source>
</evidence>
<keyword evidence="8 12" id="KW-0472">Membrane</keyword>
<dbReference type="GO" id="GO:0004930">
    <property type="term" value="F:G protein-coupled receptor activity"/>
    <property type="evidence" value="ECO:0007669"/>
    <property type="project" value="UniProtKB-KW"/>
</dbReference>
<dbReference type="Gene3D" id="2.10.50.30">
    <property type="entry name" value="GPCR, family 3, nine cysteines domain"/>
    <property type="match status" value="1"/>
</dbReference>
<protein>
    <recommendedName>
        <fullName evidence="13">G-protein coupled receptors family 3 profile domain-containing protein</fullName>
    </recommendedName>
</protein>
<dbReference type="GO" id="GO:0005886">
    <property type="term" value="C:plasma membrane"/>
    <property type="evidence" value="ECO:0007669"/>
    <property type="project" value="UniProtKB-SubCell"/>
</dbReference>
<keyword evidence="5" id="KW-0732">Signal</keyword>
<keyword evidence="3" id="KW-1003">Cell membrane</keyword>
<feature type="transmembrane region" description="Helical" evidence="12">
    <location>
        <begin position="684"/>
        <end position="706"/>
    </location>
</feature>
<organism evidence="14 15">
    <name type="scientific">Eptatretus burgeri</name>
    <name type="common">Inshore hagfish</name>
    <dbReference type="NCBI Taxonomy" id="7764"/>
    <lineage>
        <taxon>Eukaryota</taxon>
        <taxon>Metazoa</taxon>
        <taxon>Chordata</taxon>
        <taxon>Craniata</taxon>
        <taxon>Vertebrata</taxon>
        <taxon>Cyclostomata</taxon>
        <taxon>Myxini</taxon>
        <taxon>Myxiniformes</taxon>
        <taxon>Myxinidae</taxon>
        <taxon>Eptatretinae</taxon>
        <taxon>Eptatretus</taxon>
    </lineage>
</organism>
<dbReference type="PROSITE" id="PS00980">
    <property type="entry name" value="G_PROTEIN_RECEP_F3_2"/>
    <property type="match status" value="1"/>
</dbReference>
<dbReference type="Ensembl" id="ENSEBUT00000010631.1">
    <property type="protein sequence ID" value="ENSEBUP00000010091.1"/>
    <property type="gene ID" value="ENSEBUG00000006470.1"/>
</dbReference>